<dbReference type="Pfam" id="PF00583">
    <property type="entry name" value="Acetyltransf_1"/>
    <property type="match status" value="1"/>
</dbReference>
<name>A0A495QP01_9ACTN</name>
<protein>
    <submittedName>
        <fullName evidence="2">Putative acetyltransferase</fullName>
    </submittedName>
</protein>
<dbReference type="Proteomes" id="UP000274601">
    <property type="component" value="Unassembled WGS sequence"/>
</dbReference>
<keyword evidence="3" id="KW-1185">Reference proteome</keyword>
<evidence type="ECO:0000313" key="3">
    <source>
        <dbReference type="Proteomes" id="UP000274601"/>
    </source>
</evidence>
<dbReference type="OrthoDB" id="3627178at2"/>
<sequence>MSGLLVRRADAADRPVLERLWLMFAHDISPFHDLLPQPDGTFRSDRLDAAFRDPGWTAYLIKDGETPLGFAVVRGLKDQTRVMNSFFVVRGARRTGVGLRGVREVITAHPGHWEIPFQDDNDAAARFWRRVAATLAPDAWTEERRPIPGRPHLSPDVWISFSITDPCAG</sequence>
<dbReference type="Gene3D" id="3.40.630.30">
    <property type="match status" value="1"/>
</dbReference>
<feature type="domain" description="N-acetyltransferase" evidence="1">
    <location>
        <begin position="18"/>
        <end position="164"/>
    </location>
</feature>
<dbReference type="InterPro" id="IPR000182">
    <property type="entry name" value="GNAT_dom"/>
</dbReference>
<dbReference type="EMBL" id="RBWU01000003">
    <property type="protein sequence ID" value="RKS74694.1"/>
    <property type="molecule type" value="Genomic_DNA"/>
</dbReference>
<evidence type="ECO:0000313" key="2">
    <source>
        <dbReference type="EMBL" id="RKS74694.1"/>
    </source>
</evidence>
<gene>
    <name evidence="2" type="ORF">BZB76_3211</name>
</gene>
<organism evidence="2 3">
    <name type="scientific">Actinomadura pelletieri DSM 43383</name>
    <dbReference type="NCBI Taxonomy" id="1120940"/>
    <lineage>
        <taxon>Bacteria</taxon>
        <taxon>Bacillati</taxon>
        <taxon>Actinomycetota</taxon>
        <taxon>Actinomycetes</taxon>
        <taxon>Streptosporangiales</taxon>
        <taxon>Thermomonosporaceae</taxon>
        <taxon>Actinomadura</taxon>
    </lineage>
</organism>
<dbReference type="AlphaFoldDB" id="A0A495QP01"/>
<comment type="caution">
    <text evidence="2">The sequence shown here is derived from an EMBL/GenBank/DDBJ whole genome shotgun (WGS) entry which is preliminary data.</text>
</comment>
<dbReference type="PROSITE" id="PS51186">
    <property type="entry name" value="GNAT"/>
    <property type="match status" value="1"/>
</dbReference>
<reference evidence="2 3" key="1">
    <citation type="submission" date="2018-10" db="EMBL/GenBank/DDBJ databases">
        <title>Genomic Encyclopedia of Archaeal and Bacterial Type Strains, Phase II (KMG-II): from individual species to whole genera.</title>
        <authorList>
            <person name="Goeker M."/>
        </authorList>
    </citation>
    <scope>NUCLEOTIDE SEQUENCE [LARGE SCALE GENOMIC DNA]</scope>
    <source>
        <strain evidence="2 3">DSM 43383</strain>
    </source>
</reference>
<accession>A0A495QP01</accession>
<dbReference type="SUPFAM" id="SSF55729">
    <property type="entry name" value="Acyl-CoA N-acyltransferases (Nat)"/>
    <property type="match status" value="1"/>
</dbReference>
<keyword evidence="2" id="KW-0808">Transferase</keyword>
<dbReference type="InterPro" id="IPR016181">
    <property type="entry name" value="Acyl_CoA_acyltransferase"/>
</dbReference>
<evidence type="ECO:0000259" key="1">
    <source>
        <dbReference type="PROSITE" id="PS51186"/>
    </source>
</evidence>
<dbReference type="GO" id="GO:0016747">
    <property type="term" value="F:acyltransferase activity, transferring groups other than amino-acyl groups"/>
    <property type="evidence" value="ECO:0007669"/>
    <property type="project" value="InterPro"/>
</dbReference>
<dbReference type="RefSeq" id="WP_121435100.1">
    <property type="nucleotide sequence ID" value="NZ_RBWU01000003.1"/>
</dbReference>
<proteinExistence type="predicted"/>